<dbReference type="Proteomes" id="UP000578077">
    <property type="component" value="Unassembled WGS sequence"/>
</dbReference>
<dbReference type="Pfam" id="PF00440">
    <property type="entry name" value="TetR_N"/>
    <property type="match status" value="1"/>
</dbReference>
<dbReference type="GO" id="GO:0003700">
    <property type="term" value="F:DNA-binding transcription factor activity"/>
    <property type="evidence" value="ECO:0007669"/>
    <property type="project" value="TreeGrafter"/>
</dbReference>
<keyword evidence="7" id="KW-1185">Reference proteome</keyword>
<dbReference type="InterPro" id="IPR009057">
    <property type="entry name" value="Homeodomain-like_sf"/>
</dbReference>
<dbReference type="PANTHER" id="PTHR30055">
    <property type="entry name" value="HTH-TYPE TRANSCRIPTIONAL REGULATOR RUTR"/>
    <property type="match status" value="1"/>
</dbReference>
<proteinExistence type="predicted"/>
<evidence type="ECO:0000313" key="6">
    <source>
        <dbReference type="EMBL" id="MBB6000158.1"/>
    </source>
</evidence>
<feature type="domain" description="HTH tetR-type" evidence="5">
    <location>
        <begin position="34"/>
        <end position="92"/>
    </location>
</feature>
<evidence type="ECO:0000313" key="7">
    <source>
        <dbReference type="Proteomes" id="UP000578077"/>
    </source>
</evidence>
<feature type="DNA-binding region" description="H-T-H motif" evidence="4">
    <location>
        <begin position="55"/>
        <end position="74"/>
    </location>
</feature>
<sequence>MNVAKSYIGVLFCVSYDRLVPQSQPSAVPSTTARRTRRVIVDAAIETLAADPAATLAEIAEAGDLSRSTLHRHFADRDELLTAIDAECRRRFTAATSAARLGDGGALNALDRLALEYLDLGPVLGLIFADNAPIDPDTWEDSDGREQGLSTTIERGQNSATEGDIDPELPPDWVLTTFWVLLFGAWLSLKNGMNRRDVATYLSRTFRKAVGTAH</sequence>
<keyword evidence="1" id="KW-0805">Transcription regulation</keyword>
<name>A0A841EH54_9ACTN</name>
<comment type="caution">
    <text evidence="6">The sequence shown here is derived from an EMBL/GenBank/DDBJ whole genome shotgun (WGS) entry which is preliminary data.</text>
</comment>
<dbReference type="InterPro" id="IPR050109">
    <property type="entry name" value="HTH-type_TetR-like_transc_reg"/>
</dbReference>
<dbReference type="InterPro" id="IPR001647">
    <property type="entry name" value="HTH_TetR"/>
</dbReference>
<dbReference type="RefSeq" id="WP_184637404.1">
    <property type="nucleotide sequence ID" value="NZ_BAABKT010000029.1"/>
</dbReference>
<protein>
    <submittedName>
        <fullName evidence="6">AcrR family transcriptional regulator</fullName>
    </submittedName>
</protein>
<keyword evidence="3" id="KW-0804">Transcription</keyword>
<dbReference type="PROSITE" id="PS50977">
    <property type="entry name" value="HTH_TETR_2"/>
    <property type="match status" value="1"/>
</dbReference>
<dbReference type="Gene3D" id="1.10.357.10">
    <property type="entry name" value="Tetracycline Repressor, domain 2"/>
    <property type="match status" value="1"/>
</dbReference>
<reference evidence="6 7" key="1">
    <citation type="submission" date="2020-08" db="EMBL/GenBank/DDBJ databases">
        <title>Sequencing the genomes of 1000 actinobacteria strains.</title>
        <authorList>
            <person name="Klenk H.-P."/>
        </authorList>
    </citation>
    <scope>NUCLEOTIDE SEQUENCE [LARGE SCALE GENOMIC DNA]</scope>
    <source>
        <strain evidence="6 7">DSM 44593</strain>
    </source>
</reference>
<organism evidence="6 7">
    <name type="scientific">Streptomonospora salina</name>
    <dbReference type="NCBI Taxonomy" id="104205"/>
    <lineage>
        <taxon>Bacteria</taxon>
        <taxon>Bacillati</taxon>
        <taxon>Actinomycetota</taxon>
        <taxon>Actinomycetes</taxon>
        <taxon>Streptosporangiales</taxon>
        <taxon>Nocardiopsidaceae</taxon>
        <taxon>Streptomonospora</taxon>
    </lineage>
</organism>
<dbReference type="AlphaFoldDB" id="A0A841EH54"/>
<dbReference type="EMBL" id="JACHLY010000001">
    <property type="protein sequence ID" value="MBB6000158.1"/>
    <property type="molecule type" value="Genomic_DNA"/>
</dbReference>
<dbReference type="PANTHER" id="PTHR30055:SF234">
    <property type="entry name" value="HTH-TYPE TRANSCRIPTIONAL REGULATOR BETI"/>
    <property type="match status" value="1"/>
</dbReference>
<dbReference type="GO" id="GO:0000976">
    <property type="term" value="F:transcription cis-regulatory region binding"/>
    <property type="evidence" value="ECO:0007669"/>
    <property type="project" value="TreeGrafter"/>
</dbReference>
<evidence type="ECO:0000259" key="5">
    <source>
        <dbReference type="PROSITE" id="PS50977"/>
    </source>
</evidence>
<gene>
    <name evidence="6" type="ORF">HNR25_003909</name>
</gene>
<evidence type="ECO:0000256" key="3">
    <source>
        <dbReference type="ARBA" id="ARBA00023163"/>
    </source>
</evidence>
<evidence type="ECO:0000256" key="4">
    <source>
        <dbReference type="PROSITE-ProRule" id="PRU00335"/>
    </source>
</evidence>
<accession>A0A841EH54</accession>
<evidence type="ECO:0000256" key="2">
    <source>
        <dbReference type="ARBA" id="ARBA00023125"/>
    </source>
</evidence>
<evidence type="ECO:0000256" key="1">
    <source>
        <dbReference type="ARBA" id="ARBA00023015"/>
    </source>
</evidence>
<dbReference type="SUPFAM" id="SSF46689">
    <property type="entry name" value="Homeodomain-like"/>
    <property type="match status" value="1"/>
</dbReference>
<keyword evidence="2 4" id="KW-0238">DNA-binding</keyword>